<feature type="region of interest" description="Disordered" evidence="1">
    <location>
        <begin position="1"/>
        <end position="50"/>
    </location>
</feature>
<dbReference type="Gene3D" id="3.40.50.150">
    <property type="entry name" value="Vaccinia Virus protein VP39"/>
    <property type="match status" value="1"/>
</dbReference>
<dbReference type="Pfam" id="PF08241">
    <property type="entry name" value="Methyltransf_11"/>
    <property type="match status" value="1"/>
</dbReference>
<gene>
    <name evidence="3" type="ORF">OSTQU699_LOCUS6664</name>
</gene>
<sequence length="379" mass="42548">MEATGRLAPRLGWRATAAGPRALRGPTRADASSSGQATGEPSTPPWLGQNRWVDCAPPGKLIEREEYGLQGDSPLNRAVNLALHSPLFGAMKVIAKGIMKSTAEKRGVPWRRRCKDLEASEVYEIFPEIEDVSIEYPSYYTMQFHGYEEGNLSWTAAFEIESATEVIYLRNWNNEDITPEVAMARMKNNIVGAILEYTKSAPVRLIEDVLDVGCSVGMSTRWLAEAFPSASCTGLDLSPYFLSVAELCERKTTDQRPGRRIRYVHSNAEATGLPSKSYDLVNMQFVVHECPAATTVDIVREARRLLRPGGMLAVTDLDPRSRVMQNTPPLLYTLRKSMEPWYDEYLSMDFEGMMESEGFENVQYVPVTHRHRSVMGIKR</sequence>
<feature type="compositionally biased region" description="Polar residues" evidence="1">
    <location>
        <begin position="30"/>
        <end position="41"/>
    </location>
</feature>
<evidence type="ECO:0000256" key="1">
    <source>
        <dbReference type="SAM" id="MobiDB-lite"/>
    </source>
</evidence>
<evidence type="ECO:0000259" key="2">
    <source>
        <dbReference type="Pfam" id="PF08241"/>
    </source>
</evidence>
<organism evidence="3 4">
    <name type="scientific">Ostreobium quekettii</name>
    <dbReference type="NCBI Taxonomy" id="121088"/>
    <lineage>
        <taxon>Eukaryota</taxon>
        <taxon>Viridiplantae</taxon>
        <taxon>Chlorophyta</taxon>
        <taxon>core chlorophytes</taxon>
        <taxon>Ulvophyceae</taxon>
        <taxon>TCBD clade</taxon>
        <taxon>Bryopsidales</taxon>
        <taxon>Ostreobineae</taxon>
        <taxon>Ostreobiaceae</taxon>
        <taxon>Ostreobium</taxon>
    </lineage>
</organism>
<feature type="domain" description="Methyltransferase type 11" evidence="2">
    <location>
        <begin position="210"/>
        <end position="313"/>
    </location>
</feature>
<dbReference type="InterPro" id="IPR029063">
    <property type="entry name" value="SAM-dependent_MTases_sf"/>
</dbReference>
<dbReference type="PANTHER" id="PTHR42912">
    <property type="entry name" value="METHYLTRANSFERASE"/>
    <property type="match status" value="1"/>
</dbReference>
<dbReference type="OrthoDB" id="2013972at2759"/>
<dbReference type="PANTHER" id="PTHR42912:SF80">
    <property type="entry name" value="METHYLTRANSFERASE DOMAIN-CONTAINING PROTEIN"/>
    <property type="match status" value="1"/>
</dbReference>
<dbReference type="InterPro" id="IPR013216">
    <property type="entry name" value="Methyltransf_11"/>
</dbReference>
<evidence type="ECO:0000313" key="4">
    <source>
        <dbReference type="Proteomes" id="UP000708148"/>
    </source>
</evidence>
<dbReference type="EMBL" id="CAJHUC010001491">
    <property type="protein sequence ID" value="CAD7701305.1"/>
    <property type="molecule type" value="Genomic_DNA"/>
</dbReference>
<proteinExistence type="predicted"/>
<reference evidence="3" key="1">
    <citation type="submission" date="2020-12" db="EMBL/GenBank/DDBJ databases">
        <authorList>
            <person name="Iha C."/>
        </authorList>
    </citation>
    <scope>NUCLEOTIDE SEQUENCE</scope>
</reference>
<comment type="caution">
    <text evidence="3">The sequence shown here is derived from an EMBL/GenBank/DDBJ whole genome shotgun (WGS) entry which is preliminary data.</text>
</comment>
<dbReference type="Proteomes" id="UP000708148">
    <property type="component" value="Unassembled WGS sequence"/>
</dbReference>
<accession>A0A8S1J0V9</accession>
<evidence type="ECO:0000313" key="3">
    <source>
        <dbReference type="EMBL" id="CAD7701305.1"/>
    </source>
</evidence>
<keyword evidence="4" id="KW-1185">Reference proteome</keyword>
<dbReference type="CDD" id="cd02440">
    <property type="entry name" value="AdoMet_MTases"/>
    <property type="match status" value="1"/>
</dbReference>
<dbReference type="GO" id="GO:0008757">
    <property type="term" value="F:S-adenosylmethionine-dependent methyltransferase activity"/>
    <property type="evidence" value="ECO:0007669"/>
    <property type="project" value="InterPro"/>
</dbReference>
<protein>
    <recommendedName>
        <fullName evidence="2">Methyltransferase type 11 domain-containing protein</fullName>
    </recommendedName>
</protein>
<dbReference type="InterPro" id="IPR050508">
    <property type="entry name" value="Methyltransf_Superfamily"/>
</dbReference>
<dbReference type="AlphaFoldDB" id="A0A8S1J0V9"/>
<name>A0A8S1J0V9_9CHLO</name>
<dbReference type="SUPFAM" id="SSF53335">
    <property type="entry name" value="S-adenosyl-L-methionine-dependent methyltransferases"/>
    <property type="match status" value="1"/>
</dbReference>